<dbReference type="Pfam" id="PF13519">
    <property type="entry name" value="VWA_2"/>
    <property type="match status" value="1"/>
</dbReference>
<proteinExistence type="predicted"/>
<name>A0A917VXG3_9NOCA</name>
<evidence type="ECO:0000259" key="4">
    <source>
        <dbReference type="PROSITE" id="PS50234"/>
    </source>
</evidence>
<organism evidence="5 6">
    <name type="scientific">Nocardia jinanensis</name>
    <dbReference type="NCBI Taxonomy" id="382504"/>
    <lineage>
        <taxon>Bacteria</taxon>
        <taxon>Bacillati</taxon>
        <taxon>Actinomycetota</taxon>
        <taxon>Actinomycetes</taxon>
        <taxon>Mycobacteriales</taxon>
        <taxon>Nocardiaceae</taxon>
        <taxon>Nocardia</taxon>
    </lineage>
</organism>
<keyword evidence="2" id="KW-0472">Membrane</keyword>
<sequence length="633" mass="65186">MSMVKKVLAAAAVGVIGLVPGATPALAQQDPGSANTAYAPTMLVVDASGSMLAPDPAGGTKMDAAKNAVRTFVTAAPDASKVGLTVYGTSTGSSDAEMAAGCQDVKVLHPAGTIDKPALTAAADQIVPQGYTPIGTSLRAAAAALPQQGPRSIVLVSDGLDTCAPPDPCDVARELSAQGAEIVVHAIGFGVDDPSRAQLTCIAQSTGGTYTDAVDGKTLEQVLPRVSAAALRNYAATGTPIAGTPEYRDAPVVTPGQYVDVLQRKKPQYYAVDVPDGATAYFTGTVSFPRVYGTENSTNSLQMQVYGTDGQDCYGFESDSSTGSSDGVSLTVGSVWAGAAEPETGSYSTDKCKGGGRYYFTLEWAHVAADGPAQLPLEVSVGLEPGVVDPGAAPEPTPVTYSEPGGPPTPVVGGGSFNVAAELPGSGRYSDTLQRGEYVFYRVKLDWGQGLAYRVRFGESPLRGVDNLSNVWTTLYTPYRVKLDSDFSSYNGTENLLPANAPAIATVPVRYANRENSDADIANQALAGWYYIAVKLSPTLDGERTAGPVPVELEVDVTGAPEPGPRYEDRTADDSVFGESGKSRSAPDGAAQAAGASEGDGISPVIWTAIVAGIVLVAGAVVAGVLGIRRTRR</sequence>
<keyword evidence="2" id="KW-0812">Transmembrane</keyword>
<dbReference type="PROSITE" id="PS50234">
    <property type="entry name" value="VWFA"/>
    <property type="match status" value="1"/>
</dbReference>
<evidence type="ECO:0000256" key="2">
    <source>
        <dbReference type="SAM" id="Phobius"/>
    </source>
</evidence>
<evidence type="ECO:0000256" key="1">
    <source>
        <dbReference type="SAM" id="MobiDB-lite"/>
    </source>
</evidence>
<accession>A0A917VXG3</accession>
<reference evidence="5" key="1">
    <citation type="journal article" date="2014" name="Int. J. Syst. Evol. Microbiol.">
        <title>Complete genome sequence of Corynebacterium casei LMG S-19264T (=DSM 44701T), isolated from a smear-ripened cheese.</title>
        <authorList>
            <consortium name="US DOE Joint Genome Institute (JGI-PGF)"/>
            <person name="Walter F."/>
            <person name="Albersmeier A."/>
            <person name="Kalinowski J."/>
            <person name="Ruckert C."/>
        </authorList>
    </citation>
    <scope>NUCLEOTIDE SEQUENCE</scope>
    <source>
        <strain evidence="5">CGMCC 4.3508</strain>
    </source>
</reference>
<dbReference type="Gene3D" id="3.40.50.410">
    <property type="entry name" value="von Willebrand factor, type A domain"/>
    <property type="match status" value="1"/>
</dbReference>
<dbReference type="Proteomes" id="UP000638263">
    <property type="component" value="Unassembled WGS sequence"/>
</dbReference>
<dbReference type="SMART" id="SM00327">
    <property type="entry name" value="VWA"/>
    <property type="match status" value="1"/>
</dbReference>
<keyword evidence="6" id="KW-1185">Reference proteome</keyword>
<evidence type="ECO:0000313" key="6">
    <source>
        <dbReference type="Proteomes" id="UP000638263"/>
    </source>
</evidence>
<keyword evidence="2" id="KW-1133">Transmembrane helix</keyword>
<comment type="caution">
    <text evidence="5">The sequence shown here is derived from an EMBL/GenBank/DDBJ whole genome shotgun (WGS) entry which is preliminary data.</text>
</comment>
<dbReference type="SUPFAM" id="SSF53300">
    <property type="entry name" value="vWA-like"/>
    <property type="match status" value="1"/>
</dbReference>
<feature type="transmembrane region" description="Helical" evidence="2">
    <location>
        <begin position="605"/>
        <end position="628"/>
    </location>
</feature>
<protein>
    <recommendedName>
        <fullName evidence="4">VWFA domain-containing protein</fullName>
    </recommendedName>
</protein>
<feature type="domain" description="VWFA" evidence="4">
    <location>
        <begin position="40"/>
        <end position="226"/>
    </location>
</feature>
<dbReference type="EMBL" id="BMMH01000011">
    <property type="protein sequence ID" value="GGL28576.1"/>
    <property type="molecule type" value="Genomic_DNA"/>
</dbReference>
<feature type="compositionally biased region" description="Low complexity" evidence="1">
    <location>
        <begin position="586"/>
        <end position="598"/>
    </location>
</feature>
<keyword evidence="3" id="KW-0732">Signal</keyword>
<feature type="chain" id="PRO_5036673528" description="VWFA domain-containing protein" evidence="3">
    <location>
        <begin position="28"/>
        <end position="633"/>
    </location>
</feature>
<dbReference type="InterPro" id="IPR002035">
    <property type="entry name" value="VWF_A"/>
</dbReference>
<feature type="region of interest" description="Disordered" evidence="1">
    <location>
        <begin position="556"/>
        <end position="598"/>
    </location>
</feature>
<evidence type="ECO:0000256" key="3">
    <source>
        <dbReference type="SAM" id="SignalP"/>
    </source>
</evidence>
<feature type="signal peptide" evidence="3">
    <location>
        <begin position="1"/>
        <end position="27"/>
    </location>
</feature>
<dbReference type="InterPro" id="IPR036465">
    <property type="entry name" value="vWFA_dom_sf"/>
</dbReference>
<evidence type="ECO:0000313" key="5">
    <source>
        <dbReference type="EMBL" id="GGL28576.1"/>
    </source>
</evidence>
<dbReference type="AlphaFoldDB" id="A0A917VXG3"/>
<reference evidence="5" key="2">
    <citation type="submission" date="2020-09" db="EMBL/GenBank/DDBJ databases">
        <authorList>
            <person name="Sun Q."/>
            <person name="Zhou Y."/>
        </authorList>
    </citation>
    <scope>NUCLEOTIDE SEQUENCE</scope>
    <source>
        <strain evidence="5">CGMCC 4.3508</strain>
    </source>
</reference>
<gene>
    <name evidence="5" type="ORF">GCM10011588_49310</name>
</gene>